<dbReference type="EMBL" id="FP929044">
    <property type="protein sequence ID" value="CBK96849.1"/>
    <property type="molecule type" value="Genomic_DNA"/>
</dbReference>
<proteinExistence type="predicted"/>
<dbReference type="PATRIC" id="fig|657319.3.peg.2079"/>
<dbReference type="BioCyc" id="ESIR657319:G136K-1498-MONOMER"/>
<sequence>MTAPQLSVDTVNKSASNNNISQIPETVKENRKKSIPETDRYVKNINDIYGYKIKQGIKVNEDLLELLSIYDKNAKVDTNGNVTVYHRTNADAADFLGKA</sequence>
<dbReference type="KEGG" id="esu:EUS_17690"/>
<evidence type="ECO:0000256" key="1">
    <source>
        <dbReference type="SAM" id="MobiDB-lite"/>
    </source>
</evidence>
<gene>
    <name evidence="2" type="ORF">EUS_17690</name>
</gene>
<dbReference type="Proteomes" id="UP000008803">
    <property type="component" value="Chromosome"/>
</dbReference>
<evidence type="ECO:0000313" key="3">
    <source>
        <dbReference type="Proteomes" id="UP000008803"/>
    </source>
</evidence>
<reference evidence="2 3" key="1">
    <citation type="submission" date="2010-03" db="EMBL/GenBank/DDBJ databases">
        <title>The genome sequence of Eubacterium siraeum 70/3.</title>
        <authorList>
            <consortium name="metaHIT consortium -- http://www.metahit.eu/"/>
            <person name="Pajon A."/>
            <person name="Turner K."/>
            <person name="Parkhill J."/>
            <person name="Duncan S."/>
            <person name="Flint H."/>
        </authorList>
    </citation>
    <scope>NUCLEOTIDE SEQUENCE [LARGE SCALE GENOMIC DNA]</scope>
    <source>
        <strain evidence="2 3">70/3</strain>
    </source>
</reference>
<evidence type="ECO:0000313" key="2">
    <source>
        <dbReference type="EMBL" id="CBK96849.1"/>
    </source>
</evidence>
<dbReference type="HOGENOM" id="CLU_2316097_0_0_9"/>
<organism evidence="2 3">
    <name type="scientific">[Eubacterium] siraeum 70/3</name>
    <dbReference type="NCBI Taxonomy" id="657319"/>
    <lineage>
        <taxon>Bacteria</taxon>
        <taxon>Bacillati</taxon>
        <taxon>Bacillota</taxon>
        <taxon>Clostridia</taxon>
        <taxon>Eubacteriales</taxon>
        <taxon>Oscillospiraceae</taxon>
        <taxon>Oscillospiraceae incertae sedis</taxon>
    </lineage>
</organism>
<feature type="compositionally biased region" description="Polar residues" evidence="1">
    <location>
        <begin position="1"/>
        <end position="24"/>
    </location>
</feature>
<dbReference type="AlphaFoldDB" id="D4JUT0"/>
<name>D4JUT0_9FIRM</name>
<reference evidence="2 3" key="2">
    <citation type="submission" date="2010-03" db="EMBL/GenBank/DDBJ databases">
        <authorList>
            <person name="Pajon A."/>
        </authorList>
    </citation>
    <scope>NUCLEOTIDE SEQUENCE [LARGE SCALE GENOMIC DNA]</scope>
    <source>
        <strain evidence="2 3">70/3</strain>
    </source>
</reference>
<feature type="region of interest" description="Disordered" evidence="1">
    <location>
        <begin position="1"/>
        <end position="34"/>
    </location>
</feature>
<accession>D4JUT0</accession>
<protein>
    <submittedName>
        <fullName evidence="2">Uncharacterized protein</fullName>
    </submittedName>
</protein>